<proteinExistence type="predicted"/>
<dbReference type="InterPro" id="IPR043990">
    <property type="entry name" value="AC_1"/>
</dbReference>
<dbReference type="EMBL" id="JADRCQ010000001">
    <property type="protein sequence ID" value="MBK5072667.1"/>
    <property type="molecule type" value="Genomic_DNA"/>
</dbReference>
<dbReference type="InterPro" id="IPR006315">
    <property type="entry name" value="OM_autotransptr_brl_dom"/>
</dbReference>
<dbReference type="InterPro" id="IPR036709">
    <property type="entry name" value="Autotransporte_beta_dom_sf"/>
</dbReference>
<gene>
    <name evidence="4" type="ORF">I2492_06530</name>
    <name evidence="3" type="ORF">I2493_06530</name>
</gene>
<dbReference type="Gene3D" id="2.160.20.20">
    <property type="match status" value="1"/>
</dbReference>
<dbReference type="SUPFAM" id="SSF103515">
    <property type="entry name" value="Autotransporter"/>
    <property type="match status" value="1"/>
</dbReference>
<organism evidence="4 5">
    <name type="scientific">Limnobaculum xujianqingii</name>
    <dbReference type="NCBI Taxonomy" id="2738837"/>
    <lineage>
        <taxon>Bacteria</taxon>
        <taxon>Pseudomonadati</taxon>
        <taxon>Pseudomonadota</taxon>
        <taxon>Gammaproteobacteria</taxon>
        <taxon>Enterobacterales</taxon>
        <taxon>Budviciaceae</taxon>
        <taxon>Limnobaculum</taxon>
    </lineage>
</organism>
<dbReference type="Proteomes" id="UP001296969">
    <property type="component" value="Unassembled WGS sequence"/>
</dbReference>
<comment type="caution">
    <text evidence="4">The sequence shown here is derived from an EMBL/GenBank/DDBJ whole genome shotgun (WGS) entry which is preliminary data.</text>
</comment>
<dbReference type="NCBIfam" id="TIGR01414">
    <property type="entry name" value="autotrans_barl"/>
    <property type="match status" value="1"/>
</dbReference>
<dbReference type="EMBL" id="JADRCP010000001">
    <property type="protein sequence ID" value="MBK5175976.1"/>
    <property type="molecule type" value="Genomic_DNA"/>
</dbReference>
<accession>A0A9D7AH21</accession>
<dbReference type="SMART" id="SM00869">
    <property type="entry name" value="Autotransporter"/>
    <property type="match status" value="1"/>
</dbReference>
<reference evidence="4 6" key="1">
    <citation type="submission" date="2020-11" db="EMBL/GenBank/DDBJ databases">
        <title>Insectihabitans protaetiae gen. nov. sp. nov. and Insectihabitans allomyrinae sp. nov., isolated from larvae of Protaetia brevitarsis seulensis and Allomyrina dichotoma, respectively.</title>
        <authorList>
            <person name="Lee S.D."/>
            <person name="Byeon Y.-S."/>
            <person name="Kim S.-M."/>
            <person name="Yang H.L."/>
            <person name="Kim I.S."/>
        </authorList>
    </citation>
    <scope>NUCLEOTIDE SEQUENCE</scope>
    <source>
        <strain evidence="4">CWB-B4</strain>
        <strain evidence="3 6">CWB-B43</strain>
    </source>
</reference>
<evidence type="ECO:0000313" key="3">
    <source>
        <dbReference type="EMBL" id="MBK5072667.1"/>
    </source>
</evidence>
<dbReference type="InterPro" id="IPR011050">
    <property type="entry name" value="Pectin_lyase_fold/virulence"/>
</dbReference>
<dbReference type="InterPro" id="IPR050909">
    <property type="entry name" value="Bact_Autotransporter_VF"/>
</dbReference>
<dbReference type="Proteomes" id="UP000807542">
    <property type="component" value="Unassembled WGS sequence"/>
</dbReference>
<evidence type="ECO:0000256" key="1">
    <source>
        <dbReference type="SAM" id="MobiDB-lite"/>
    </source>
</evidence>
<dbReference type="CDD" id="cd01344">
    <property type="entry name" value="PL2_Passenger_AT"/>
    <property type="match status" value="1"/>
</dbReference>
<evidence type="ECO:0000313" key="5">
    <source>
        <dbReference type="Proteomes" id="UP000807542"/>
    </source>
</evidence>
<dbReference type="SUPFAM" id="SSF51126">
    <property type="entry name" value="Pectin lyase-like"/>
    <property type="match status" value="1"/>
</dbReference>
<protein>
    <submittedName>
        <fullName evidence="4">Autotransporter outer membrane beta-barrel domain-containing protein</fullName>
    </submittedName>
</protein>
<dbReference type="Pfam" id="PF03797">
    <property type="entry name" value="Autotransporter"/>
    <property type="match status" value="1"/>
</dbReference>
<keyword evidence="6" id="KW-1185">Reference proteome</keyword>
<evidence type="ECO:0000313" key="6">
    <source>
        <dbReference type="Proteomes" id="UP001296969"/>
    </source>
</evidence>
<dbReference type="Pfam" id="PF18883">
    <property type="entry name" value="AC_1"/>
    <property type="match status" value="1"/>
</dbReference>
<dbReference type="InterPro" id="IPR012332">
    <property type="entry name" value="Autotransporter_pectin_lyase_C"/>
</dbReference>
<name>A0A9D7AH21_9GAMM</name>
<sequence>MDNRYKGYYLGGNTSKPKTNAALQNLRHHTSQNPFNKTLLAGAIFFAANSAYAAGPCDYVSPSPEASCVHVDNQLNINIHSDINKQNNNNPAYQYETDYMTTDKSVINLEAGKTITSDVTGIQALGYSTSEIEVSTSGNIYTGKTTDVDAQDPQAPITGPSGGIIYEKTNVRETQHASVYLAGASGGLLALGAVTQNADSQIINQSASKDTAAIYSQALESRVTTSGVIRSQVGDAVRLQDTGPEYTYSSGGYIILDPESVFDVHLQAGSVVDGGSEGAGIKTIGGATSNITIDEGATLGALSDIAISATGYDYYDLNYGSNPSGIDTYQYTGAATSITNAGTINGVIQLTSGQDTIVNDTTGVWNVRQWSDSDRDGVRDSVAAVATSDFGGGTTELDNRGQIILTANADGSANSALLQNLNTFKNQGRLILTNNVVGDRFTIDGDYVGNNGTIELDTYLGDDNSPSDRVIINGSTSGQSYLVINNLGGTGAQTSEGIKVIEVNGDSSGEFTQQGRVVGGAYEYYLHKNGVSNQDGNWYLRSQLPVVTPEDPDPTPDPKPEPENINRPEPGSYMFNHMAANSLFLMRLHDRMGETQYTDALTGEQKVTSLWLRQIGGHNRSRDSSGQLKNQGNRYVAQMGGDVAQWSSNGLDRWHLGLMAGYAKQNGNTESKYSEYQSRGSVEGYSAGFYGTWYANDQEKTGSYIDAWALYNWFDNEVKGEQLATEKYKSRGVTASIEAGYTFKLGERTSDGVKYFLQPKGQLTWMNVRANDHTEHTSSGSSRVSFDGDGNIQSRLGIRAYANGHSDIDNGKDREFQPFIEANWIHNTHNFGATMNGYRNSIDGTKNIGELKVGLEGQLSRSLDLWGNIAQQMGDSGYSDTQAILGIKYRF</sequence>
<dbReference type="InterPro" id="IPR005546">
    <property type="entry name" value="Autotransporte_beta"/>
</dbReference>
<dbReference type="PANTHER" id="PTHR12338:SF5">
    <property type="entry name" value="ANTIGEN 43-RELATED"/>
    <property type="match status" value="1"/>
</dbReference>
<dbReference type="PROSITE" id="PS51208">
    <property type="entry name" value="AUTOTRANSPORTER"/>
    <property type="match status" value="1"/>
</dbReference>
<feature type="compositionally biased region" description="Basic and acidic residues" evidence="1">
    <location>
        <begin position="556"/>
        <end position="566"/>
    </location>
</feature>
<dbReference type="Gene3D" id="2.40.128.130">
    <property type="entry name" value="Autotransporter beta-domain"/>
    <property type="match status" value="1"/>
</dbReference>
<dbReference type="GO" id="GO:0019867">
    <property type="term" value="C:outer membrane"/>
    <property type="evidence" value="ECO:0007669"/>
    <property type="project" value="InterPro"/>
</dbReference>
<evidence type="ECO:0000259" key="2">
    <source>
        <dbReference type="PROSITE" id="PS51208"/>
    </source>
</evidence>
<dbReference type="PANTHER" id="PTHR12338">
    <property type="entry name" value="AUTOTRANSPORTER"/>
    <property type="match status" value="1"/>
</dbReference>
<dbReference type="AlphaFoldDB" id="A0A9D7AH21"/>
<feature type="region of interest" description="Disordered" evidence="1">
    <location>
        <begin position="545"/>
        <end position="571"/>
    </location>
</feature>
<dbReference type="RefSeq" id="WP_228397703.1">
    <property type="nucleotide sequence ID" value="NZ_JADRCP010000001.1"/>
</dbReference>
<evidence type="ECO:0000313" key="4">
    <source>
        <dbReference type="EMBL" id="MBK5175976.1"/>
    </source>
</evidence>
<feature type="domain" description="Autotransporter" evidence="2">
    <location>
        <begin position="603"/>
        <end position="891"/>
    </location>
</feature>